<dbReference type="EMBL" id="BARU01019009">
    <property type="protein sequence ID" value="GAH61607.1"/>
    <property type="molecule type" value="Genomic_DNA"/>
</dbReference>
<keyword evidence="1" id="KW-1133">Transmembrane helix</keyword>
<name>X1GWS7_9ZZZZ</name>
<dbReference type="PROSITE" id="PS51257">
    <property type="entry name" value="PROKAR_LIPOPROTEIN"/>
    <property type="match status" value="1"/>
</dbReference>
<keyword evidence="1" id="KW-0472">Membrane</keyword>
<accession>X1GWS7</accession>
<feature type="transmembrane region" description="Helical" evidence="1">
    <location>
        <begin position="12"/>
        <end position="40"/>
    </location>
</feature>
<feature type="transmembrane region" description="Helical" evidence="1">
    <location>
        <begin position="85"/>
        <end position="109"/>
    </location>
</feature>
<gene>
    <name evidence="2" type="ORF">S03H2_31360</name>
</gene>
<organism evidence="2">
    <name type="scientific">marine sediment metagenome</name>
    <dbReference type="NCBI Taxonomy" id="412755"/>
    <lineage>
        <taxon>unclassified sequences</taxon>
        <taxon>metagenomes</taxon>
        <taxon>ecological metagenomes</taxon>
    </lineage>
</organism>
<evidence type="ECO:0000256" key="1">
    <source>
        <dbReference type="SAM" id="Phobius"/>
    </source>
</evidence>
<comment type="caution">
    <text evidence="2">The sequence shown here is derived from an EMBL/GenBank/DDBJ whole genome shotgun (WGS) entry which is preliminary data.</text>
</comment>
<feature type="transmembrane region" description="Helical" evidence="1">
    <location>
        <begin position="46"/>
        <end position="65"/>
    </location>
</feature>
<evidence type="ECO:0000313" key="2">
    <source>
        <dbReference type="EMBL" id="GAH61607.1"/>
    </source>
</evidence>
<proteinExistence type="predicted"/>
<sequence length="111" mass="13056">MPFDKLEKEDIQILVLLIILCVAFISCFFLLPLLIAAVAFLGYLLVYYWIITVPILIIFISVYFYRQHKMGKKYHIYRNSVKNILILVFIIIVLPLLLLILGHIIGIWVQY</sequence>
<keyword evidence="1" id="KW-0812">Transmembrane</keyword>
<protein>
    <submittedName>
        <fullName evidence="2">Uncharacterized protein</fullName>
    </submittedName>
</protein>
<reference evidence="2" key="1">
    <citation type="journal article" date="2014" name="Front. Microbiol.">
        <title>High frequency of phylogenetically diverse reductive dehalogenase-homologous genes in deep subseafloor sedimentary metagenomes.</title>
        <authorList>
            <person name="Kawai M."/>
            <person name="Futagami T."/>
            <person name="Toyoda A."/>
            <person name="Takaki Y."/>
            <person name="Nishi S."/>
            <person name="Hori S."/>
            <person name="Arai W."/>
            <person name="Tsubouchi T."/>
            <person name="Morono Y."/>
            <person name="Uchiyama I."/>
            <person name="Ito T."/>
            <person name="Fujiyama A."/>
            <person name="Inagaki F."/>
            <person name="Takami H."/>
        </authorList>
    </citation>
    <scope>NUCLEOTIDE SEQUENCE</scope>
    <source>
        <strain evidence="2">Expedition CK06-06</strain>
    </source>
</reference>
<dbReference type="AlphaFoldDB" id="X1GWS7"/>